<keyword evidence="2" id="KW-0378">Hydrolase</keyword>
<reference evidence="2 3" key="1">
    <citation type="submission" date="2017-01" db="EMBL/GenBank/DDBJ databases">
        <title>Draft genome sequence of Pseudomonas pachastrellae type strain CCUG 46540T from a deep sea.</title>
        <authorList>
            <person name="Gomila M."/>
            <person name="Mulet M."/>
            <person name="Lalucat J."/>
            <person name="Garcia-Valdes E."/>
        </authorList>
    </citation>
    <scope>NUCLEOTIDE SEQUENCE [LARGE SCALE GENOMIC DNA]</scope>
    <source>
        <strain evidence="2 3">CCUG 46540</strain>
    </source>
</reference>
<dbReference type="AlphaFoldDB" id="A0A1S8DHN8"/>
<dbReference type="NCBIfam" id="TIGR02281">
    <property type="entry name" value="clan_AA_DTGA"/>
    <property type="match status" value="1"/>
</dbReference>
<dbReference type="GO" id="GO:0006508">
    <property type="term" value="P:proteolysis"/>
    <property type="evidence" value="ECO:0007669"/>
    <property type="project" value="UniProtKB-KW"/>
</dbReference>
<dbReference type="SUPFAM" id="SSF50630">
    <property type="entry name" value="Acid proteases"/>
    <property type="match status" value="1"/>
</dbReference>
<evidence type="ECO:0000256" key="1">
    <source>
        <dbReference type="SAM" id="Phobius"/>
    </source>
</evidence>
<dbReference type="CDD" id="cd05483">
    <property type="entry name" value="retropepsin_like_bacteria"/>
    <property type="match status" value="1"/>
</dbReference>
<dbReference type="Gene3D" id="2.40.70.10">
    <property type="entry name" value="Acid Proteases"/>
    <property type="match status" value="1"/>
</dbReference>
<dbReference type="Proteomes" id="UP000242847">
    <property type="component" value="Unassembled WGS sequence"/>
</dbReference>
<keyword evidence="2" id="KW-0645">Protease</keyword>
<sequence length="174" mass="18873">MNESTPPSQRKLGTGMMILAWIAGLMLAAFWFSGVEERQRNPNQNPESSRLDSAVEVRLEANRQGHYLVNGRINSSAVTLLVDTGASFVAVPAGLAEELGLERGRQFMVDTANGTAEGYATRLNSLQIGDIRLHDVEAGIVPGMGGDEVLLGMSALRQLDFRSQGGDLLLRQYQ</sequence>
<dbReference type="InterPro" id="IPR021109">
    <property type="entry name" value="Peptidase_aspartic_dom_sf"/>
</dbReference>
<keyword evidence="1" id="KW-1133">Transmembrane helix</keyword>
<feature type="transmembrane region" description="Helical" evidence="1">
    <location>
        <begin position="12"/>
        <end position="32"/>
    </location>
</feature>
<name>A0A1S8DHN8_9GAMM</name>
<dbReference type="InterPro" id="IPR011969">
    <property type="entry name" value="Clan_AA_Asp_peptidase_C"/>
</dbReference>
<dbReference type="Pfam" id="PF13975">
    <property type="entry name" value="gag-asp_proteas"/>
    <property type="match status" value="1"/>
</dbReference>
<dbReference type="PROSITE" id="PS00141">
    <property type="entry name" value="ASP_PROTEASE"/>
    <property type="match status" value="1"/>
</dbReference>
<gene>
    <name evidence="2" type="ORF">BXT89_05365</name>
</gene>
<dbReference type="InterPro" id="IPR034122">
    <property type="entry name" value="Retropepsin-like_bacterial"/>
</dbReference>
<organism evidence="2 3">
    <name type="scientific">Halopseudomonas pachastrellae</name>
    <dbReference type="NCBI Taxonomy" id="254161"/>
    <lineage>
        <taxon>Bacteria</taxon>
        <taxon>Pseudomonadati</taxon>
        <taxon>Pseudomonadota</taxon>
        <taxon>Gammaproteobacteria</taxon>
        <taxon>Pseudomonadales</taxon>
        <taxon>Pseudomonadaceae</taxon>
        <taxon>Halopseudomonas</taxon>
    </lineage>
</organism>
<dbReference type="GO" id="GO:0004190">
    <property type="term" value="F:aspartic-type endopeptidase activity"/>
    <property type="evidence" value="ECO:0007669"/>
    <property type="project" value="InterPro"/>
</dbReference>
<dbReference type="EMBL" id="MUBC01000008">
    <property type="protein sequence ID" value="ONM44948.1"/>
    <property type="molecule type" value="Genomic_DNA"/>
</dbReference>
<keyword evidence="1" id="KW-0472">Membrane</keyword>
<keyword evidence="1" id="KW-0812">Transmembrane</keyword>
<dbReference type="STRING" id="254161.SAMN05216256_11234"/>
<protein>
    <submittedName>
        <fullName evidence="2">Aspartyl protease</fullName>
    </submittedName>
</protein>
<keyword evidence="3" id="KW-1185">Reference proteome</keyword>
<accession>A0A1S8DHN8</accession>
<comment type="caution">
    <text evidence="2">The sequence shown here is derived from an EMBL/GenBank/DDBJ whole genome shotgun (WGS) entry which is preliminary data.</text>
</comment>
<evidence type="ECO:0000313" key="3">
    <source>
        <dbReference type="Proteomes" id="UP000242847"/>
    </source>
</evidence>
<evidence type="ECO:0000313" key="2">
    <source>
        <dbReference type="EMBL" id="ONM44948.1"/>
    </source>
</evidence>
<proteinExistence type="predicted"/>
<dbReference type="InterPro" id="IPR001969">
    <property type="entry name" value="Aspartic_peptidase_AS"/>
</dbReference>